<evidence type="ECO:0000313" key="3">
    <source>
        <dbReference type="EMBL" id="KAA1376615.1"/>
    </source>
</evidence>
<organism evidence="3 4">
    <name type="scientific">Aeromicrobium fastidiosum</name>
    <dbReference type="NCBI Taxonomy" id="52699"/>
    <lineage>
        <taxon>Bacteria</taxon>
        <taxon>Bacillati</taxon>
        <taxon>Actinomycetota</taxon>
        <taxon>Actinomycetes</taxon>
        <taxon>Propionibacteriales</taxon>
        <taxon>Nocardioidaceae</taxon>
        <taxon>Aeromicrobium</taxon>
    </lineage>
</organism>
<dbReference type="Gene3D" id="3.40.390.10">
    <property type="entry name" value="Collagenase (Catalytic Domain)"/>
    <property type="match status" value="1"/>
</dbReference>
<proteinExistence type="predicted"/>
<sequence length="260" mass="27303">MEDHAVSGARRRHPTKSELTVRRLSVAVAALAAATLLVAAGVAGQTAPPRPDPAARIAPTLSTPPAPATPATTAPEPATARPTPAPDPTTVPKAADGTFTTAKSTSDRLGQAGTVITYRVEVEDGLGLKLSRFTRAVDATLGDRRGWTATGTRSFRRTPDAALRVVLASPATTDRLCAPLRTRGEVSCRNGNDVVINAKRWVQGVDSYDNLGKYRQYVINHEVGHALGFNHQPCPAPGAKAPVMLQQTLGLDGCAANPWP</sequence>
<evidence type="ECO:0000256" key="1">
    <source>
        <dbReference type="SAM" id="MobiDB-lite"/>
    </source>
</evidence>
<evidence type="ECO:0000259" key="2">
    <source>
        <dbReference type="Pfam" id="PF11350"/>
    </source>
</evidence>
<dbReference type="EMBL" id="SDPP02000003">
    <property type="protein sequence ID" value="KAA1376615.1"/>
    <property type="molecule type" value="Genomic_DNA"/>
</dbReference>
<feature type="region of interest" description="Disordered" evidence="1">
    <location>
        <begin position="44"/>
        <end position="106"/>
    </location>
</feature>
<dbReference type="Pfam" id="PF11350">
    <property type="entry name" value="DUF3152"/>
    <property type="match status" value="1"/>
</dbReference>
<feature type="domain" description="DUF3152" evidence="2">
    <location>
        <begin position="87"/>
        <end position="253"/>
    </location>
</feature>
<dbReference type="InterPro" id="IPR022603">
    <property type="entry name" value="DUF3152"/>
</dbReference>
<comment type="caution">
    <text evidence="3">The sequence shown here is derived from an EMBL/GenBank/DDBJ whole genome shotgun (WGS) entry which is preliminary data.</text>
</comment>
<dbReference type="AlphaFoldDB" id="A0A641ALA7"/>
<reference evidence="3" key="1">
    <citation type="submission" date="2019-09" db="EMBL/GenBank/DDBJ databases">
        <authorList>
            <person name="Li J."/>
        </authorList>
    </citation>
    <scope>NUCLEOTIDE SEQUENCE [LARGE SCALE GENOMIC DNA]</scope>
    <source>
        <strain evidence="3">NRBC 14897</strain>
    </source>
</reference>
<keyword evidence="4" id="KW-1185">Reference proteome</keyword>
<dbReference type="InterPro" id="IPR024079">
    <property type="entry name" value="MetalloPept_cat_dom_sf"/>
</dbReference>
<name>A0A641ALA7_9ACTN</name>
<protein>
    <submittedName>
        <fullName evidence="3">DUF3152 domain-containing protein</fullName>
    </submittedName>
</protein>
<evidence type="ECO:0000313" key="4">
    <source>
        <dbReference type="Proteomes" id="UP001515100"/>
    </source>
</evidence>
<accession>A0A641ALA7</accession>
<dbReference type="SUPFAM" id="SSF55486">
    <property type="entry name" value="Metalloproteases ('zincins'), catalytic domain"/>
    <property type="match status" value="1"/>
</dbReference>
<dbReference type="OrthoDB" id="9779865at2"/>
<dbReference type="GO" id="GO:0008237">
    <property type="term" value="F:metallopeptidase activity"/>
    <property type="evidence" value="ECO:0007669"/>
    <property type="project" value="InterPro"/>
</dbReference>
<dbReference type="Proteomes" id="UP001515100">
    <property type="component" value="Unassembled WGS sequence"/>
</dbReference>
<feature type="compositionally biased region" description="Low complexity" evidence="1">
    <location>
        <begin position="69"/>
        <end position="82"/>
    </location>
</feature>
<gene>
    <name evidence="3" type="ORF">ESP62_013345</name>
</gene>